<protein>
    <recommendedName>
        <fullName evidence="20">CNNM transmembrane domain-containing protein</fullName>
    </recommendedName>
</protein>
<proteinExistence type="inferred from homology"/>
<dbReference type="AlphaFoldDB" id="A0A1D1W7G5"/>
<feature type="transmembrane region" description="Helical" evidence="14">
    <location>
        <begin position="296"/>
        <end position="317"/>
    </location>
</feature>
<dbReference type="PROSITE" id="PS51846">
    <property type="entry name" value="CNNM"/>
    <property type="match status" value="1"/>
</dbReference>
<dbReference type="EMBL" id="BDGG01000021">
    <property type="protein sequence ID" value="GAV09325.1"/>
    <property type="molecule type" value="Genomic_DNA"/>
</dbReference>
<feature type="domain" description="Cyclic nucleotide-binding" evidence="15">
    <location>
        <begin position="659"/>
        <end position="710"/>
    </location>
</feature>
<dbReference type="STRING" id="947166.A0A1D1W7G5"/>
<keyword evidence="5 12" id="KW-0812">Transmembrane</keyword>
<comment type="subcellular location">
    <subcellularLocation>
        <location evidence="1">Cell membrane</location>
        <topology evidence="1">Multi-pass membrane protein</topology>
    </subcellularLocation>
</comment>
<evidence type="ECO:0000256" key="13">
    <source>
        <dbReference type="SAM" id="MobiDB-lite"/>
    </source>
</evidence>
<evidence type="ECO:0000259" key="16">
    <source>
        <dbReference type="PROSITE" id="PS51371"/>
    </source>
</evidence>
<evidence type="ECO:0000259" key="15">
    <source>
        <dbReference type="PROSITE" id="PS50042"/>
    </source>
</evidence>
<evidence type="ECO:0000256" key="10">
    <source>
        <dbReference type="ARBA" id="ARBA00023136"/>
    </source>
</evidence>
<feature type="transmembrane region" description="Helical" evidence="14">
    <location>
        <begin position="323"/>
        <end position="341"/>
    </location>
</feature>
<evidence type="ECO:0000313" key="19">
    <source>
        <dbReference type="Proteomes" id="UP000186922"/>
    </source>
</evidence>
<keyword evidence="6" id="KW-0677">Repeat</keyword>
<evidence type="ECO:0000313" key="18">
    <source>
        <dbReference type="EMBL" id="GAV09325.1"/>
    </source>
</evidence>
<evidence type="ECO:0000256" key="7">
    <source>
        <dbReference type="ARBA" id="ARBA00022989"/>
    </source>
</evidence>
<evidence type="ECO:0000259" key="17">
    <source>
        <dbReference type="PROSITE" id="PS51846"/>
    </source>
</evidence>
<dbReference type="PROSITE" id="PS50042">
    <property type="entry name" value="CNMP_BINDING_3"/>
    <property type="match status" value="1"/>
</dbReference>
<dbReference type="GO" id="GO:0010960">
    <property type="term" value="P:magnesium ion homeostasis"/>
    <property type="evidence" value="ECO:0007669"/>
    <property type="project" value="InterPro"/>
</dbReference>
<evidence type="ECO:0000256" key="5">
    <source>
        <dbReference type="ARBA" id="ARBA00022692"/>
    </source>
</evidence>
<keyword evidence="10 12" id="KW-0472">Membrane</keyword>
<comment type="caution">
    <text evidence="18">The sequence shown here is derived from an EMBL/GenBank/DDBJ whole genome shotgun (WGS) entry which is preliminary data.</text>
</comment>
<evidence type="ECO:0000256" key="3">
    <source>
        <dbReference type="ARBA" id="ARBA00022448"/>
    </source>
</evidence>
<dbReference type="InterPro" id="IPR018490">
    <property type="entry name" value="cNMP-bd_dom_sf"/>
</dbReference>
<keyword evidence="4" id="KW-1003">Cell membrane</keyword>
<evidence type="ECO:0000256" key="11">
    <source>
        <dbReference type="PROSITE-ProRule" id="PRU00703"/>
    </source>
</evidence>
<dbReference type="PANTHER" id="PTHR12064:SF94">
    <property type="entry name" value="UNEXTENDED PROTEIN"/>
    <property type="match status" value="1"/>
</dbReference>
<evidence type="ECO:0000256" key="6">
    <source>
        <dbReference type="ARBA" id="ARBA00022737"/>
    </source>
</evidence>
<dbReference type="GO" id="GO:0005886">
    <property type="term" value="C:plasma membrane"/>
    <property type="evidence" value="ECO:0007669"/>
    <property type="project" value="UniProtKB-SubCell"/>
</dbReference>
<dbReference type="OrthoDB" id="5353557at2759"/>
<keyword evidence="9 11" id="KW-0129">CBS domain</keyword>
<dbReference type="InterPro" id="IPR002550">
    <property type="entry name" value="CNNM"/>
</dbReference>
<reference evidence="18 19" key="1">
    <citation type="journal article" date="2016" name="Nat. Commun.">
        <title>Extremotolerant tardigrade genome and improved radiotolerance of human cultured cells by tardigrade-unique protein.</title>
        <authorList>
            <person name="Hashimoto T."/>
            <person name="Horikawa D.D."/>
            <person name="Saito Y."/>
            <person name="Kuwahara H."/>
            <person name="Kozuka-Hata H."/>
            <person name="Shin-I T."/>
            <person name="Minakuchi Y."/>
            <person name="Ohishi K."/>
            <person name="Motoyama A."/>
            <person name="Aizu T."/>
            <person name="Enomoto A."/>
            <person name="Kondo K."/>
            <person name="Tanaka S."/>
            <person name="Hara Y."/>
            <person name="Koshikawa S."/>
            <person name="Sagara H."/>
            <person name="Miura T."/>
            <person name="Yokobori S."/>
            <person name="Miyagawa K."/>
            <person name="Suzuki Y."/>
            <person name="Kubo T."/>
            <person name="Oyama M."/>
            <person name="Kohara Y."/>
            <person name="Fujiyama A."/>
            <person name="Arakawa K."/>
            <person name="Katayama T."/>
            <person name="Toyoda A."/>
            <person name="Kunieda T."/>
        </authorList>
    </citation>
    <scope>NUCLEOTIDE SEQUENCE [LARGE SCALE GENOMIC DNA]</scope>
    <source>
        <strain evidence="18 19">YOKOZUNA-1</strain>
    </source>
</reference>
<feature type="transmembrane region" description="Helical" evidence="14">
    <location>
        <begin position="353"/>
        <end position="373"/>
    </location>
</feature>
<dbReference type="PROSITE" id="PS51371">
    <property type="entry name" value="CBS"/>
    <property type="match status" value="2"/>
</dbReference>
<feature type="compositionally biased region" description="Basic and acidic residues" evidence="13">
    <location>
        <begin position="868"/>
        <end position="877"/>
    </location>
</feature>
<dbReference type="Pfam" id="PF25562">
    <property type="entry name" value="CNBH_CNNM2_C"/>
    <property type="match status" value="1"/>
</dbReference>
<dbReference type="InterPro" id="IPR000595">
    <property type="entry name" value="cNMP-bd_dom"/>
</dbReference>
<evidence type="ECO:0000256" key="14">
    <source>
        <dbReference type="SAM" id="Phobius"/>
    </source>
</evidence>
<dbReference type="Gene3D" id="3.10.580.10">
    <property type="entry name" value="CBS-domain"/>
    <property type="match status" value="1"/>
</dbReference>
<dbReference type="PANTHER" id="PTHR12064">
    <property type="entry name" value="METAL TRANSPORTER CNNM"/>
    <property type="match status" value="1"/>
</dbReference>
<dbReference type="GO" id="GO:0022857">
    <property type="term" value="F:transmembrane transporter activity"/>
    <property type="evidence" value="ECO:0007669"/>
    <property type="project" value="TreeGrafter"/>
</dbReference>
<gene>
    <name evidence="18" type="primary">RvY_18888</name>
    <name evidence="18" type="synonym">RvY_18888.1</name>
    <name evidence="18" type="ORF">RvY_18888-1</name>
</gene>
<dbReference type="FunFam" id="3.10.580.10:FF:000001">
    <property type="entry name" value="Putative metal transporter CNNM3 isoform 2"/>
    <property type="match status" value="1"/>
</dbReference>
<feature type="transmembrane region" description="Helical" evidence="14">
    <location>
        <begin position="238"/>
        <end position="262"/>
    </location>
</feature>
<comment type="similarity">
    <text evidence="2">Belongs to the ACDP family.</text>
</comment>
<dbReference type="Proteomes" id="UP000186922">
    <property type="component" value="Unassembled WGS sequence"/>
</dbReference>
<feature type="region of interest" description="Disordered" evidence="13">
    <location>
        <begin position="49"/>
        <end position="83"/>
    </location>
</feature>
<dbReference type="SUPFAM" id="SSF51206">
    <property type="entry name" value="cAMP-binding domain-like"/>
    <property type="match status" value="1"/>
</dbReference>
<name>A0A1D1W7G5_RAMVA</name>
<dbReference type="InterPro" id="IPR000644">
    <property type="entry name" value="CBS_dom"/>
</dbReference>
<accession>A0A1D1W7G5</accession>
<dbReference type="SUPFAM" id="SSF54631">
    <property type="entry name" value="CBS-domain pair"/>
    <property type="match status" value="1"/>
</dbReference>
<feature type="domain" description="CBS" evidence="16">
    <location>
        <begin position="500"/>
        <end position="566"/>
    </location>
</feature>
<keyword evidence="7 12" id="KW-1133">Transmembrane helix</keyword>
<evidence type="ECO:0000256" key="2">
    <source>
        <dbReference type="ARBA" id="ARBA00010484"/>
    </source>
</evidence>
<dbReference type="InterPro" id="IPR045095">
    <property type="entry name" value="ACDP"/>
</dbReference>
<feature type="region of interest" description="Disordered" evidence="13">
    <location>
        <begin position="868"/>
        <end position="907"/>
    </location>
</feature>
<dbReference type="GO" id="GO:0006811">
    <property type="term" value="P:monoatomic ion transport"/>
    <property type="evidence" value="ECO:0007669"/>
    <property type="project" value="UniProtKB-KW"/>
</dbReference>
<organism evidence="18 19">
    <name type="scientific">Ramazzottius varieornatus</name>
    <name type="common">Water bear</name>
    <name type="synonym">Tardigrade</name>
    <dbReference type="NCBI Taxonomy" id="947166"/>
    <lineage>
        <taxon>Eukaryota</taxon>
        <taxon>Metazoa</taxon>
        <taxon>Ecdysozoa</taxon>
        <taxon>Tardigrada</taxon>
        <taxon>Eutardigrada</taxon>
        <taxon>Parachela</taxon>
        <taxon>Hypsibioidea</taxon>
        <taxon>Ramazzottiidae</taxon>
        <taxon>Ramazzottius</taxon>
    </lineage>
</organism>
<feature type="domain" description="CNNM transmembrane" evidence="17">
    <location>
        <begin position="234"/>
        <end position="413"/>
    </location>
</feature>
<dbReference type="Pfam" id="PF01595">
    <property type="entry name" value="CNNM"/>
    <property type="match status" value="1"/>
</dbReference>
<evidence type="ECO:0000256" key="1">
    <source>
        <dbReference type="ARBA" id="ARBA00004651"/>
    </source>
</evidence>
<dbReference type="CDD" id="cd04590">
    <property type="entry name" value="CBS_pair_CorC_HlyC_assoc"/>
    <property type="match status" value="1"/>
</dbReference>
<keyword evidence="3" id="KW-0813">Transport</keyword>
<feature type="domain" description="CBS" evidence="16">
    <location>
        <begin position="432"/>
        <end position="493"/>
    </location>
</feature>
<dbReference type="InterPro" id="IPR046342">
    <property type="entry name" value="CBS_dom_sf"/>
</dbReference>
<evidence type="ECO:0008006" key="20">
    <source>
        <dbReference type="Google" id="ProtNLM"/>
    </source>
</evidence>
<feature type="compositionally biased region" description="Polar residues" evidence="13">
    <location>
        <begin position="891"/>
        <end position="900"/>
    </location>
</feature>
<evidence type="ECO:0000256" key="4">
    <source>
        <dbReference type="ARBA" id="ARBA00022475"/>
    </source>
</evidence>
<dbReference type="InterPro" id="IPR044751">
    <property type="entry name" value="Ion_transp-like_CBS"/>
</dbReference>
<evidence type="ECO:0000256" key="9">
    <source>
        <dbReference type="ARBA" id="ARBA00023122"/>
    </source>
</evidence>
<evidence type="ECO:0000256" key="12">
    <source>
        <dbReference type="PROSITE-ProRule" id="PRU01193"/>
    </source>
</evidence>
<keyword evidence="19" id="KW-1185">Reference proteome</keyword>
<keyword evidence="8" id="KW-0406">Ion transport</keyword>
<sequence>MAVNALCSYVNKLPVDVVILLGGKARLAFVSLLFFTILTCDSGYCLGDPSSSGSSNVGDGEIVRRPLERQGPQSADGNNEGGGRWNETVVYGLRLEKIEGEYADNTVDKSNGVLYVKSDTAVTLRFFGRHFKPTTLVAFTRRMASANTECQEDISMAFRPDNESISAFSALFTVKLEMPLTGNDSEFYYLCLNRPWGGVSLAGGNGGGGAQQWVHQGKEAWLQIRADKIPENPYLLPMWLQITCLAILLCLSGLFSGLNLGLMTLDPTELKIVLNCGSPKEQGYARSIMPLRKQGNFLLCTLLLGNVLVNTTLTILMDDLTSGLVAVVASTMGIVVFGEIIPQAICSRHGMAVGAHTIWLTKFFMVLTFPLSYPISRMLDCFLGAEIGHVYNRERLMELIKVTHGYNDLEPEEVNIISGALELKKKTVGSIMTPLNDVFMLPYDAVLDFDTVSEIMRQGFTRVPVYDVSRSNVVALLNIKDLALVDPDDNTPVKTLCKFYNHHVRTVFDDTTLDVMLDEFKKGRSHMAFVQRVITEDEGDPFYETVGVITLEDVIEEVIQSEIEDETDVTADNRRRLRRRDVALAQHDIPVFTGASAPQYQSMITPQLQLATFQFLSTTLEPFREELIAPVILRRLLRYSESARFLKEKQDDHAEPPCLYTAGRPADYFILILEGRVEVKVGTEHLLFQSGPFTYFGISALTLLNEGGSPPVTSPASTANATVTSPSSLPLAHHPTDVHPPSGVFVPDFTVYPVSDLLYLYITRAQYVAAFRASVVERSTVTTKTEGVTMKEDGTLTALERQAVDWQRALQVKRGSLALLHDSARAAEAAATAQAFKKTSLLANSNVSLNDAHKGKSADALLPVLHPDHTVNHHDKTAPTPTAPVVHSPLLQHQPSSRRTSNAEHVP</sequence>
<evidence type="ECO:0000256" key="8">
    <source>
        <dbReference type="ARBA" id="ARBA00023065"/>
    </source>
</evidence>